<dbReference type="EMBL" id="FUYX01000009">
    <property type="protein sequence ID" value="SKB96233.1"/>
    <property type="molecule type" value="Genomic_DNA"/>
</dbReference>
<feature type="transmembrane region" description="Helical" evidence="7">
    <location>
        <begin position="521"/>
        <end position="539"/>
    </location>
</feature>
<comment type="similarity">
    <text evidence="2">Belongs to the TrbL/VirB6 family.</text>
</comment>
<proteinExistence type="inferred from homology"/>
<feature type="transmembrane region" description="Helical" evidence="7">
    <location>
        <begin position="559"/>
        <end position="579"/>
    </location>
</feature>
<evidence type="ECO:0000313" key="10">
    <source>
        <dbReference type="Proteomes" id="UP000190130"/>
    </source>
</evidence>
<evidence type="ECO:0000256" key="1">
    <source>
        <dbReference type="ARBA" id="ARBA00004141"/>
    </source>
</evidence>
<dbReference type="InterPro" id="IPR007688">
    <property type="entry name" value="Conjugal_tfr_TrbL/VirB6"/>
</dbReference>
<keyword evidence="3 7" id="KW-0812">Transmembrane</keyword>
<evidence type="ECO:0000256" key="4">
    <source>
        <dbReference type="ARBA" id="ARBA00022989"/>
    </source>
</evidence>
<dbReference type="Proteomes" id="UP000190130">
    <property type="component" value="Unassembled WGS sequence"/>
</dbReference>
<comment type="subcellular location">
    <subcellularLocation>
        <location evidence="1">Membrane</location>
        <topology evidence="1">Multi-pass membrane protein</topology>
    </subcellularLocation>
</comment>
<dbReference type="Pfam" id="PF04610">
    <property type="entry name" value="TrbL"/>
    <property type="match status" value="1"/>
</dbReference>
<reference evidence="9 10" key="1">
    <citation type="submission" date="2017-02" db="EMBL/GenBank/DDBJ databases">
        <authorList>
            <person name="Peterson S.W."/>
        </authorList>
    </citation>
    <scope>NUCLEOTIDE SEQUENCE [LARGE SCALE GENOMIC DNA]</scope>
    <source>
        <strain evidence="9 10">DSM 9653</strain>
    </source>
</reference>
<feature type="chain" id="PRO_5012662369" evidence="8">
    <location>
        <begin position="25"/>
        <end position="616"/>
    </location>
</feature>
<name>A0A1T5FJ79_9HYPH</name>
<evidence type="ECO:0000256" key="2">
    <source>
        <dbReference type="ARBA" id="ARBA00007802"/>
    </source>
</evidence>
<evidence type="ECO:0000256" key="5">
    <source>
        <dbReference type="ARBA" id="ARBA00023136"/>
    </source>
</evidence>
<feature type="transmembrane region" description="Helical" evidence="7">
    <location>
        <begin position="449"/>
        <end position="469"/>
    </location>
</feature>
<keyword evidence="8" id="KW-0732">Signal</keyword>
<evidence type="ECO:0000313" key="9">
    <source>
        <dbReference type="EMBL" id="SKB96233.1"/>
    </source>
</evidence>
<keyword evidence="5 7" id="KW-0472">Membrane</keyword>
<feature type="transmembrane region" description="Helical" evidence="7">
    <location>
        <begin position="271"/>
        <end position="294"/>
    </location>
</feature>
<feature type="region of interest" description="Disordered" evidence="6">
    <location>
        <begin position="209"/>
        <end position="232"/>
    </location>
</feature>
<sequence length="616" mass="64427">MTLQLRGCVVVAIALAAASIPAVAQSRGGWADFKQAVAQRESANNATVVNQYGYAGLYQMGTAALIDAGYIKQGTPSKDNSAMNNPYNWTGKDGVYTLNHYLNNTSAQNNAWESYQAQNWKTMQGLNLTSFSGKTMSDGTVVTDSGLIFASQFGVGKVKAYLENGGNCMPGKGTATNDGNGICVAEYMKKGAGYDVSQFTKQAESLQGFKPQDSADRGNANGLNTAQSGGSANQGSVEEIGCWPCKILQPIAVPLDAFLARGNEIGKTHGVWIASMLAGFGTLVLAGGAMLGVLSNWRELGKLLLGLAVISALLSSPGWLWGNVGAPIFNAAIAIGSEFVASPGGSAGGYACTNVNPAGNGQPEFRFPDEASYDIARRLQASDQLGGSEGSVAPGRATEDVGAGGSGAISQIVTAADCSIRAAIAQPNNLLSNAWWGVKKNMKSSLWSGFSNIPLILQTIVIFLAYIAYTLVLGILFVVAMFQVAIGAATLPLTLPAALFRKSRPMSWWSVKMIAQPAVHLVLITMVATILNAAIKQVMDAYGFATGADVFGKMFNDGAIPLEMFITVVGAMCLALFIMKRCEAWSEAATHWLGYGGNGLGGAALAALQNLAARVR</sequence>
<evidence type="ECO:0000256" key="8">
    <source>
        <dbReference type="SAM" id="SignalP"/>
    </source>
</evidence>
<dbReference type="OrthoDB" id="8128400at2"/>
<keyword evidence="4 7" id="KW-1133">Transmembrane helix</keyword>
<feature type="signal peptide" evidence="8">
    <location>
        <begin position="1"/>
        <end position="24"/>
    </location>
</feature>
<evidence type="ECO:0000256" key="3">
    <source>
        <dbReference type="ARBA" id="ARBA00022692"/>
    </source>
</evidence>
<gene>
    <name evidence="9" type="ORF">SAMN05660750_03255</name>
</gene>
<dbReference type="GO" id="GO:0030255">
    <property type="term" value="P:protein secretion by the type IV secretion system"/>
    <property type="evidence" value="ECO:0007669"/>
    <property type="project" value="InterPro"/>
</dbReference>
<dbReference type="RefSeq" id="WP_079591715.1">
    <property type="nucleotide sequence ID" value="NZ_FUYX01000009.1"/>
</dbReference>
<protein>
    <submittedName>
        <fullName evidence="9">TrbL/VirB6 plasmid conjugal transfer protein</fullName>
    </submittedName>
</protein>
<feature type="transmembrane region" description="Helical" evidence="7">
    <location>
        <begin position="475"/>
        <end position="500"/>
    </location>
</feature>
<organism evidence="9 10">
    <name type="scientific">Bosea thiooxidans</name>
    <dbReference type="NCBI Taxonomy" id="53254"/>
    <lineage>
        <taxon>Bacteria</taxon>
        <taxon>Pseudomonadati</taxon>
        <taxon>Pseudomonadota</taxon>
        <taxon>Alphaproteobacteria</taxon>
        <taxon>Hyphomicrobiales</taxon>
        <taxon>Boseaceae</taxon>
        <taxon>Bosea</taxon>
    </lineage>
</organism>
<accession>A0A1T5FJ79</accession>
<evidence type="ECO:0000256" key="7">
    <source>
        <dbReference type="SAM" id="Phobius"/>
    </source>
</evidence>
<evidence type="ECO:0000256" key="6">
    <source>
        <dbReference type="SAM" id="MobiDB-lite"/>
    </source>
</evidence>
<dbReference type="AlphaFoldDB" id="A0A1T5FJ79"/>
<dbReference type="GO" id="GO:0016020">
    <property type="term" value="C:membrane"/>
    <property type="evidence" value="ECO:0007669"/>
    <property type="project" value="UniProtKB-SubCell"/>
</dbReference>
<feature type="compositionally biased region" description="Polar residues" evidence="6">
    <location>
        <begin position="221"/>
        <end position="232"/>
    </location>
</feature>